<dbReference type="STRING" id="857566.A0A1E3PF46"/>
<gene>
    <name evidence="3" type="ORF">NADFUDRAFT_47904</name>
</gene>
<dbReference type="PANTHER" id="PTHR10188:SF8">
    <property type="entry name" value="THREONINE ASPARTASE 1"/>
    <property type="match status" value="1"/>
</dbReference>
<dbReference type="Gene3D" id="3.60.20.30">
    <property type="entry name" value="(Glycosyl)asparaginase"/>
    <property type="match status" value="1"/>
</dbReference>
<feature type="site" description="Cleavage; by autolysis" evidence="2">
    <location>
        <begin position="121"/>
        <end position="122"/>
    </location>
</feature>
<protein>
    <submittedName>
        <fullName evidence="3">N-terminal nucleophile aminohydrolase</fullName>
    </submittedName>
</protein>
<evidence type="ECO:0000313" key="4">
    <source>
        <dbReference type="Proteomes" id="UP000095009"/>
    </source>
</evidence>
<evidence type="ECO:0000256" key="2">
    <source>
        <dbReference type="PIRSR" id="PIRSR600246-3"/>
    </source>
</evidence>
<proteinExistence type="predicted"/>
<dbReference type="Proteomes" id="UP000095009">
    <property type="component" value="Unassembled WGS sequence"/>
</dbReference>
<dbReference type="AlphaFoldDB" id="A0A1E3PF46"/>
<dbReference type="InterPro" id="IPR029055">
    <property type="entry name" value="Ntn_hydrolases_N"/>
</dbReference>
<dbReference type="EMBL" id="KV454414">
    <property type="protein sequence ID" value="ODQ63517.1"/>
    <property type="molecule type" value="Genomic_DNA"/>
</dbReference>
<keyword evidence="3" id="KW-0378">Hydrolase</keyword>
<dbReference type="Pfam" id="PF01112">
    <property type="entry name" value="Asparaginase_2"/>
    <property type="match status" value="1"/>
</dbReference>
<evidence type="ECO:0000256" key="1">
    <source>
        <dbReference type="PIRSR" id="PIRSR600246-1"/>
    </source>
</evidence>
<accession>A0A1E3PF46</accession>
<organism evidence="3 4">
    <name type="scientific">Nadsonia fulvescens var. elongata DSM 6958</name>
    <dbReference type="NCBI Taxonomy" id="857566"/>
    <lineage>
        <taxon>Eukaryota</taxon>
        <taxon>Fungi</taxon>
        <taxon>Dikarya</taxon>
        <taxon>Ascomycota</taxon>
        <taxon>Saccharomycotina</taxon>
        <taxon>Dipodascomycetes</taxon>
        <taxon>Dipodascales</taxon>
        <taxon>Dipodascales incertae sedis</taxon>
        <taxon>Nadsonia</taxon>
    </lineage>
</organism>
<evidence type="ECO:0000313" key="3">
    <source>
        <dbReference type="EMBL" id="ODQ63517.1"/>
    </source>
</evidence>
<keyword evidence="4" id="KW-1185">Reference proteome</keyword>
<reference evidence="3 4" key="1">
    <citation type="journal article" date="2016" name="Proc. Natl. Acad. Sci. U.S.A.">
        <title>Comparative genomics of biotechnologically important yeasts.</title>
        <authorList>
            <person name="Riley R."/>
            <person name="Haridas S."/>
            <person name="Wolfe K.H."/>
            <person name="Lopes M.R."/>
            <person name="Hittinger C.T."/>
            <person name="Goeker M."/>
            <person name="Salamov A.A."/>
            <person name="Wisecaver J.H."/>
            <person name="Long T.M."/>
            <person name="Calvey C.H."/>
            <person name="Aerts A.L."/>
            <person name="Barry K.W."/>
            <person name="Choi C."/>
            <person name="Clum A."/>
            <person name="Coughlan A.Y."/>
            <person name="Deshpande S."/>
            <person name="Douglass A.P."/>
            <person name="Hanson S.J."/>
            <person name="Klenk H.-P."/>
            <person name="LaButti K.M."/>
            <person name="Lapidus A."/>
            <person name="Lindquist E.A."/>
            <person name="Lipzen A.M."/>
            <person name="Meier-Kolthoff J.P."/>
            <person name="Ohm R.A."/>
            <person name="Otillar R.P."/>
            <person name="Pangilinan J.L."/>
            <person name="Peng Y."/>
            <person name="Rokas A."/>
            <person name="Rosa C.A."/>
            <person name="Scheuner C."/>
            <person name="Sibirny A.A."/>
            <person name="Slot J.C."/>
            <person name="Stielow J.B."/>
            <person name="Sun H."/>
            <person name="Kurtzman C.P."/>
            <person name="Blackwell M."/>
            <person name="Grigoriev I.V."/>
            <person name="Jeffries T.W."/>
        </authorList>
    </citation>
    <scope>NUCLEOTIDE SEQUENCE [LARGE SCALE GENOMIC DNA]</scope>
    <source>
        <strain evidence="3 4">DSM 6958</strain>
    </source>
</reference>
<dbReference type="OrthoDB" id="77601at2759"/>
<dbReference type="InterPro" id="IPR000246">
    <property type="entry name" value="Peptidase_T2"/>
</dbReference>
<dbReference type="PANTHER" id="PTHR10188">
    <property type="entry name" value="L-ASPARAGINASE"/>
    <property type="match status" value="1"/>
</dbReference>
<dbReference type="GO" id="GO:0005737">
    <property type="term" value="C:cytoplasm"/>
    <property type="evidence" value="ECO:0007669"/>
    <property type="project" value="TreeGrafter"/>
</dbReference>
<dbReference type="GO" id="GO:0051604">
    <property type="term" value="P:protein maturation"/>
    <property type="evidence" value="ECO:0007669"/>
    <property type="project" value="TreeGrafter"/>
</dbReference>
<sequence>MDSRFKVCASVAAVPLVAKPGYIVSEMWRQVTRGAKDIFGRAKPLLLVGSGALQWGKTNINTRLAKAVGVFVESNQNLVNTHTVRKWKYWRNVVDSRFRTGPENSQVLAIPPENIDDGVKDTVGVVVGDGAGNQVVLTSSGGITLKTSGRVGPAALLGSGISIEVLNLPFGKRSKTECDDSVATHDGLISRTLGTCTTGFGEDIITLQYASRCSRQLLERDEDEMAMDVLEDVYRSCAKNKDDKSPYYLQSDPLYLGVIAVDSSQYDDGLVRNTVVYGHSTETMILASQHASDERCRVTVSCNSTVGNWKSGEFTIG</sequence>
<dbReference type="GO" id="GO:0004298">
    <property type="term" value="F:threonine-type endopeptidase activity"/>
    <property type="evidence" value="ECO:0007669"/>
    <property type="project" value="TreeGrafter"/>
</dbReference>
<feature type="active site" description="Nucleophile" evidence="1">
    <location>
        <position position="122"/>
    </location>
</feature>
<name>A0A1E3PF46_9ASCO</name>
<dbReference type="SUPFAM" id="SSF56235">
    <property type="entry name" value="N-terminal nucleophile aminohydrolases (Ntn hydrolases)"/>
    <property type="match status" value="1"/>
</dbReference>